<keyword evidence="3" id="KW-1185">Reference proteome</keyword>
<evidence type="ECO:0000313" key="3">
    <source>
        <dbReference type="Proteomes" id="UP000198716"/>
    </source>
</evidence>
<feature type="compositionally biased region" description="Basic and acidic residues" evidence="1">
    <location>
        <begin position="129"/>
        <end position="138"/>
    </location>
</feature>
<sequence length="230" mass="25467">MRRGPSLPDRLRHAVIAPTSTATAAWNRYRVRVVLGRAKSGRRQRTDDAEQRSAESDQELDSYLAALSPDADPETTGTGRSFGGSEVHQLRLPLMANERLKELAAEQGTSPSALARDWVLQHLQEIPEEPPRPAESPRPEWPSGEEQRPAHARPEEETDDVRDPGLYGGELYGTEYGDEGFPTEFQDGPPTPDEYPTTAFSEGPKHGGGDGNTSETETEITIPHGQYRYY</sequence>
<dbReference type="AlphaFoldDB" id="A0A1I1WIC6"/>
<dbReference type="EMBL" id="FOMZ01000005">
    <property type="protein sequence ID" value="SFD94887.1"/>
    <property type="molecule type" value="Genomic_DNA"/>
</dbReference>
<reference evidence="3" key="1">
    <citation type="submission" date="2016-10" db="EMBL/GenBank/DDBJ databases">
        <authorList>
            <person name="Varghese N."/>
            <person name="Submissions S."/>
        </authorList>
    </citation>
    <scope>NUCLEOTIDE SEQUENCE [LARGE SCALE GENOMIC DNA]</scope>
    <source>
        <strain evidence="3">DSM 45004</strain>
    </source>
</reference>
<organism evidence="2 3">
    <name type="scientific">Actinopolyspora alba</name>
    <dbReference type="NCBI Taxonomy" id="673379"/>
    <lineage>
        <taxon>Bacteria</taxon>
        <taxon>Bacillati</taxon>
        <taxon>Actinomycetota</taxon>
        <taxon>Actinomycetes</taxon>
        <taxon>Actinopolysporales</taxon>
        <taxon>Actinopolysporaceae</taxon>
        <taxon>Actinopolyspora</taxon>
        <taxon>Actinopolyspora alba group</taxon>
    </lineage>
</organism>
<proteinExistence type="predicted"/>
<name>A0A1I1WIC6_9ACTN</name>
<protein>
    <recommendedName>
        <fullName evidence="4">Ribbon-helix-helix protein, copG family</fullName>
    </recommendedName>
</protein>
<dbReference type="Proteomes" id="UP000198716">
    <property type="component" value="Unassembled WGS sequence"/>
</dbReference>
<evidence type="ECO:0000313" key="2">
    <source>
        <dbReference type="EMBL" id="SFD94887.1"/>
    </source>
</evidence>
<gene>
    <name evidence="2" type="ORF">SAMN04487819_105293</name>
</gene>
<feature type="compositionally biased region" description="Basic and acidic residues" evidence="1">
    <location>
        <begin position="145"/>
        <end position="155"/>
    </location>
</feature>
<feature type="region of interest" description="Disordered" evidence="1">
    <location>
        <begin position="124"/>
        <end position="230"/>
    </location>
</feature>
<evidence type="ECO:0008006" key="4">
    <source>
        <dbReference type="Google" id="ProtNLM"/>
    </source>
</evidence>
<evidence type="ECO:0000256" key="1">
    <source>
        <dbReference type="SAM" id="MobiDB-lite"/>
    </source>
</evidence>
<feature type="compositionally biased region" description="Basic and acidic residues" evidence="1">
    <location>
        <begin position="44"/>
        <end position="55"/>
    </location>
</feature>
<dbReference type="CDD" id="cd21631">
    <property type="entry name" value="RHH_CopG_NikR-like"/>
    <property type="match status" value="1"/>
</dbReference>
<accession>A0A1I1WIC6</accession>
<feature type="region of interest" description="Disordered" evidence="1">
    <location>
        <begin position="38"/>
        <end position="86"/>
    </location>
</feature>